<dbReference type="STRING" id="767817.Desgi_0877"/>
<feature type="domain" description="Transcription elongation factor GreA/GreB C-terminal" evidence="1">
    <location>
        <begin position="74"/>
        <end position="144"/>
    </location>
</feature>
<dbReference type="PANTHER" id="PTHR30437">
    <property type="entry name" value="TRANSCRIPTION ELONGATION FACTOR GREA"/>
    <property type="match status" value="1"/>
</dbReference>
<dbReference type="InterPro" id="IPR036953">
    <property type="entry name" value="GreA/GreB_C_sf"/>
</dbReference>
<dbReference type="Pfam" id="PF01272">
    <property type="entry name" value="GreA_GreB"/>
    <property type="match status" value="1"/>
</dbReference>
<keyword evidence="2" id="KW-0648">Protein biosynthesis</keyword>
<accession>R4KIQ3</accession>
<dbReference type="GO" id="GO:0070063">
    <property type="term" value="F:RNA polymerase binding"/>
    <property type="evidence" value="ECO:0007669"/>
    <property type="project" value="InterPro"/>
</dbReference>
<evidence type="ECO:0000313" key="2">
    <source>
        <dbReference type="EMBL" id="AGL00425.1"/>
    </source>
</evidence>
<name>R4KIQ3_9FIRM</name>
<dbReference type="GO" id="GO:0003746">
    <property type="term" value="F:translation elongation factor activity"/>
    <property type="evidence" value="ECO:0007669"/>
    <property type="project" value="UniProtKB-KW"/>
</dbReference>
<dbReference type="PIRSF" id="PIRSF006092">
    <property type="entry name" value="GreA_GreB"/>
    <property type="match status" value="1"/>
</dbReference>
<dbReference type="Proteomes" id="UP000013520">
    <property type="component" value="Chromosome"/>
</dbReference>
<dbReference type="GO" id="GO:0032784">
    <property type="term" value="P:regulation of DNA-templated transcription elongation"/>
    <property type="evidence" value="ECO:0007669"/>
    <property type="project" value="InterPro"/>
</dbReference>
<gene>
    <name evidence="2" type="ORF">Desgi_0877</name>
</gene>
<dbReference type="RefSeq" id="WP_006521079.1">
    <property type="nucleotide sequence ID" value="NC_021184.1"/>
</dbReference>
<dbReference type="EMBL" id="CP003273">
    <property type="protein sequence ID" value="AGL00425.1"/>
    <property type="molecule type" value="Genomic_DNA"/>
</dbReference>
<dbReference type="SUPFAM" id="SSF54534">
    <property type="entry name" value="FKBP-like"/>
    <property type="match status" value="1"/>
</dbReference>
<organism evidence="2 3">
    <name type="scientific">Desulfoscipio gibsoniae DSM 7213</name>
    <dbReference type="NCBI Taxonomy" id="767817"/>
    <lineage>
        <taxon>Bacteria</taxon>
        <taxon>Bacillati</taxon>
        <taxon>Bacillota</taxon>
        <taxon>Clostridia</taxon>
        <taxon>Eubacteriales</taxon>
        <taxon>Desulfallaceae</taxon>
        <taxon>Desulfoscipio</taxon>
    </lineage>
</organism>
<reference evidence="2 3" key="1">
    <citation type="submission" date="2012-01" db="EMBL/GenBank/DDBJ databases">
        <title>Complete sequence of Desulfotomaculum gibsoniae DSM 7213.</title>
        <authorList>
            <consortium name="US DOE Joint Genome Institute"/>
            <person name="Lucas S."/>
            <person name="Han J."/>
            <person name="Lapidus A."/>
            <person name="Cheng J.-F."/>
            <person name="Goodwin L."/>
            <person name="Pitluck S."/>
            <person name="Peters L."/>
            <person name="Ovchinnikova G."/>
            <person name="Teshima H."/>
            <person name="Detter J.C."/>
            <person name="Han C."/>
            <person name="Tapia R."/>
            <person name="Land M."/>
            <person name="Hauser L."/>
            <person name="Kyrpides N."/>
            <person name="Ivanova N."/>
            <person name="Pagani I."/>
            <person name="Parshina S."/>
            <person name="Plugge C."/>
            <person name="Muyzer G."/>
            <person name="Kuever J."/>
            <person name="Ivanova A."/>
            <person name="Nazina T."/>
            <person name="Klenk H.-P."/>
            <person name="Brambilla E."/>
            <person name="Spring S."/>
            <person name="Stams A.F."/>
            <person name="Woyke T."/>
        </authorList>
    </citation>
    <scope>NUCLEOTIDE SEQUENCE [LARGE SCALE GENOMIC DNA]</scope>
    <source>
        <strain evidence="2 3">DSM 7213</strain>
    </source>
</reference>
<proteinExistence type="predicted"/>
<sequence>MQYQVELTKKTYEKLIEGLVKVEEEKENLLNDFFPDEIKERNEVVQIIEEYVSRVSQLAKNIKITETADNNLPFVLIGSEVDLQDLDYDETIKLRIVLPMQNKDGDDASCLSPIGISLLLKKVGEEVAVQTPGGVLRYRVNSVSLPFF</sequence>
<evidence type="ECO:0000259" key="1">
    <source>
        <dbReference type="Pfam" id="PF01272"/>
    </source>
</evidence>
<protein>
    <submittedName>
        <fullName evidence="2">Transcription elongation factor</fullName>
    </submittedName>
</protein>
<dbReference type="GO" id="GO:0003677">
    <property type="term" value="F:DNA binding"/>
    <property type="evidence" value="ECO:0007669"/>
    <property type="project" value="InterPro"/>
</dbReference>
<dbReference type="Gene3D" id="3.10.50.30">
    <property type="entry name" value="Transcription elongation factor, GreA/GreB, C-terminal domain"/>
    <property type="match status" value="1"/>
</dbReference>
<dbReference type="OrthoDB" id="2898253at2"/>
<dbReference type="PANTHER" id="PTHR30437:SF4">
    <property type="entry name" value="TRANSCRIPTION ELONGATION FACTOR GREA"/>
    <property type="match status" value="1"/>
</dbReference>
<dbReference type="InterPro" id="IPR023459">
    <property type="entry name" value="Tscrpt_elong_fac_GreA/B_fam"/>
</dbReference>
<dbReference type="GO" id="GO:0006354">
    <property type="term" value="P:DNA-templated transcription elongation"/>
    <property type="evidence" value="ECO:0007669"/>
    <property type="project" value="TreeGrafter"/>
</dbReference>
<dbReference type="KEGG" id="dgi:Desgi_0877"/>
<evidence type="ECO:0000313" key="3">
    <source>
        <dbReference type="Proteomes" id="UP000013520"/>
    </source>
</evidence>
<dbReference type="InterPro" id="IPR001437">
    <property type="entry name" value="Tscrpt_elong_fac_GreA/B_C"/>
</dbReference>
<keyword evidence="3" id="KW-1185">Reference proteome</keyword>
<dbReference type="eggNOG" id="COG0782">
    <property type="taxonomic scope" value="Bacteria"/>
</dbReference>
<dbReference type="HOGENOM" id="CLU_101379_5_0_9"/>
<dbReference type="AlphaFoldDB" id="R4KIQ3"/>
<keyword evidence="2" id="KW-0251">Elongation factor</keyword>